<protein>
    <submittedName>
        <fullName evidence="1">Uncharacterized protein</fullName>
    </submittedName>
</protein>
<dbReference type="PaxDb" id="411461-DORFOR_01135"/>
<gene>
    <name evidence="1" type="ORF">DORFOR_01135</name>
</gene>
<accession>B0G4E8</accession>
<comment type="caution">
    <text evidence="1">The sequence shown here is derived from an EMBL/GenBank/DDBJ whole genome shotgun (WGS) entry which is preliminary data.</text>
</comment>
<dbReference type="Proteomes" id="UP000005359">
    <property type="component" value="Unassembled WGS sequence"/>
</dbReference>
<reference evidence="1 2" key="1">
    <citation type="submission" date="2007-10" db="EMBL/GenBank/DDBJ databases">
        <title>Draft genome sequence of Dorea formicigenerans(ATCC 27755).</title>
        <authorList>
            <person name="Sudarsanam P."/>
            <person name="Ley R."/>
            <person name="Guruge J."/>
            <person name="Turnbaugh P.J."/>
            <person name="Mahowald M."/>
            <person name="Liep D."/>
            <person name="Gordon J."/>
        </authorList>
    </citation>
    <scope>NUCLEOTIDE SEQUENCE [LARGE SCALE GENOMIC DNA]</scope>
    <source>
        <strain evidence="1 2">ATCC 27755</strain>
    </source>
</reference>
<dbReference type="STRING" id="411461.DORFOR_01135"/>
<name>B0G4E8_9FIRM</name>
<dbReference type="RefSeq" id="WP_005331990.1">
    <property type="nucleotide sequence ID" value="NZ_AAXA02000011.1"/>
</dbReference>
<reference evidence="1 2" key="2">
    <citation type="submission" date="2007-10" db="EMBL/GenBank/DDBJ databases">
        <authorList>
            <person name="Fulton L."/>
            <person name="Clifton S."/>
            <person name="Fulton B."/>
            <person name="Xu J."/>
            <person name="Minx P."/>
            <person name="Pepin K.H."/>
            <person name="Johnson M."/>
            <person name="Thiruvilangam P."/>
            <person name="Bhonagiri V."/>
            <person name="Nash W.E."/>
            <person name="Wang C."/>
            <person name="Mardis E.R."/>
            <person name="Wilson R.K."/>
        </authorList>
    </citation>
    <scope>NUCLEOTIDE SEQUENCE [LARGE SCALE GENOMIC DNA]</scope>
    <source>
        <strain evidence="1 2">ATCC 27755</strain>
    </source>
</reference>
<evidence type="ECO:0000313" key="1">
    <source>
        <dbReference type="EMBL" id="EDR47600.1"/>
    </source>
</evidence>
<proteinExistence type="predicted"/>
<dbReference type="GeneID" id="92863003"/>
<dbReference type="AlphaFoldDB" id="B0G4E8"/>
<evidence type="ECO:0000313" key="2">
    <source>
        <dbReference type="Proteomes" id="UP000005359"/>
    </source>
</evidence>
<sequence length="55" mass="6712">MDKYIEALKGISYSDWVKLRMCMDEEFDRQIGEAKKQIRFNSVEKVKRTIRHYIN</sequence>
<organism evidence="1 2">
    <name type="scientific">Dorea formicigenerans ATCC 27755</name>
    <dbReference type="NCBI Taxonomy" id="411461"/>
    <lineage>
        <taxon>Bacteria</taxon>
        <taxon>Bacillati</taxon>
        <taxon>Bacillota</taxon>
        <taxon>Clostridia</taxon>
        <taxon>Lachnospirales</taxon>
        <taxon>Lachnospiraceae</taxon>
        <taxon>Dorea</taxon>
    </lineage>
</organism>
<dbReference type="EMBL" id="AAXA02000011">
    <property type="protein sequence ID" value="EDR47600.1"/>
    <property type="molecule type" value="Genomic_DNA"/>
</dbReference>